<accession>A0A2D2DR86</accession>
<dbReference type="RefSeq" id="WP_099879636.1">
    <property type="nucleotide sequence ID" value="NZ_CP024608.1"/>
</dbReference>
<feature type="chain" id="PRO_5013931276" description="Cytochrome c domain-containing protein" evidence="1">
    <location>
        <begin position="25"/>
        <end position="410"/>
    </location>
</feature>
<feature type="signal peptide" evidence="1">
    <location>
        <begin position="1"/>
        <end position="24"/>
    </location>
</feature>
<evidence type="ECO:0000313" key="3">
    <source>
        <dbReference type="Proteomes" id="UP000229897"/>
    </source>
</evidence>
<gene>
    <name evidence="2" type="ORF">CR152_25330</name>
</gene>
<reference evidence="2" key="1">
    <citation type="submission" date="2017-10" db="EMBL/GenBank/DDBJ databases">
        <title>Massilia psychrophilum sp. nov., a novel purple-pigmented bacterium isolated from Tianshan glacier, Xinjiang Municipality, China.</title>
        <authorList>
            <person name="Wang H."/>
        </authorList>
    </citation>
    <scope>NUCLEOTIDE SEQUENCE [LARGE SCALE GENOMIC DNA]</scope>
    <source>
        <strain evidence="2">B2</strain>
    </source>
</reference>
<keyword evidence="3" id="KW-1185">Reference proteome</keyword>
<protein>
    <recommendedName>
        <fullName evidence="4">Cytochrome c domain-containing protein</fullName>
    </recommendedName>
</protein>
<keyword evidence="1" id="KW-0732">Signal</keyword>
<evidence type="ECO:0000256" key="1">
    <source>
        <dbReference type="SAM" id="SignalP"/>
    </source>
</evidence>
<name>A0A2D2DR86_9BURK</name>
<organism evidence="2 3">
    <name type="scientific">Massilia violaceinigra</name>
    <dbReference type="NCBI Taxonomy" id="2045208"/>
    <lineage>
        <taxon>Bacteria</taxon>
        <taxon>Pseudomonadati</taxon>
        <taxon>Pseudomonadota</taxon>
        <taxon>Betaproteobacteria</taxon>
        <taxon>Burkholderiales</taxon>
        <taxon>Oxalobacteraceae</taxon>
        <taxon>Telluria group</taxon>
        <taxon>Massilia</taxon>
    </lineage>
</organism>
<dbReference type="OrthoDB" id="280897at2"/>
<proteinExistence type="predicted"/>
<dbReference type="EMBL" id="CP024608">
    <property type="protein sequence ID" value="ATQ77453.1"/>
    <property type="molecule type" value="Genomic_DNA"/>
</dbReference>
<evidence type="ECO:0000313" key="2">
    <source>
        <dbReference type="EMBL" id="ATQ77453.1"/>
    </source>
</evidence>
<dbReference type="Proteomes" id="UP000229897">
    <property type="component" value="Chromosome"/>
</dbReference>
<evidence type="ECO:0008006" key="4">
    <source>
        <dbReference type="Google" id="ProtNLM"/>
    </source>
</evidence>
<dbReference type="AlphaFoldDB" id="A0A2D2DR86"/>
<dbReference type="KEGG" id="mass:CR152_25330"/>
<sequence>MKLRDWILIGMALLAMAVDLPARAAGAVGASGGLLASGIHSDRLAWQHFAGIVAPAGRGRVQFETWAADEDIYTETPAWPGEDAGPRRLRSSVLQRVLAAHGSLGAPSGDCGAVANATSGNFPVEAAQPGQAPCFAEEVRRNLATYRYIVQNQLHTQAGLAAAYQKAQGGWRVSLPEDAVQVKADWVPVDTLVAWLGRNGVRLNAAQVRAQFHTTTAQDTSFAMVAMHISSKDAPNWVWASFEHRLNPGRCDTMGCNDSYGAARRRIVPLAGAQNGQYGDCAKTPALKKLLEVKRVAPAWHNYCLKASEIAFVAPGGEPLMHGNSFTERVAAGIPIKRSSCISCHASAGFSRDGSPYLKQLTSHPMGTVKLPAEIVANDFIWGILTINAVPVEQAKNPHNLDRTRITARR</sequence>